<comment type="caution">
    <text evidence="1">The sequence shown here is derived from an EMBL/GenBank/DDBJ whole genome shotgun (WGS) entry which is preliminary data.</text>
</comment>
<proteinExistence type="predicted"/>
<reference evidence="1 2" key="1">
    <citation type="journal article" date="2014" name="Genome Biol. Evol.">
        <title>The genome of the myxosporean Thelohanellus kitauei shows adaptations to nutrient acquisition within its fish host.</title>
        <authorList>
            <person name="Yang Y."/>
            <person name="Xiong J."/>
            <person name="Zhou Z."/>
            <person name="Huo F."/>
            <person name="Miao W."/>
            <person name="Ran C."/>
            <person name="Liu Y."/>
            <person name="Zhang J."/>
            <person name="Feng J."/>
            <person name="Wang M."/>
            <person name="Wang M."/>
            <person name="Wang L."/>
            <person name="Yao B."/>
        </authorList>
    </citation>
    <scope>NUCLEOTIDE SEQUENCE [LARGE SCALE GENOMIC DNA]</scope>
    <source>
        <strain evidence="1">Wuqing</strain>
    </source>
</reference>
<sequence length="102" mass="11870">MCVSQMMNGRRFLLIDVAKRYFNASTANLKGTKLSETRTHITALRYRCPLVPKAFRASCRDAIDCEGEGRFSCLFLEELFRRQIKERCPNAFTRDDLQDINE</sequence>
<organism evidence="1 2">
    <name type="scientific">Thelohanellus kitauei</name>
    <name type="common">Myxosporean</name>
    <dbReference type="NCBI Taxonomy" id="669202"/>
    <lineage>
        <taxon>Eukaryota</taxon>
        <taxon>Metazoa</taxon>
        <taxon>Cnidaria</taxon>
        <taxon>Myxozoa</taxon>
        <taxon>Myxosporea</taxon>
        <taxon>Bivalvulida</taxon>
        <taxon>Platysporina</taxon>
        <taxon>Myxobolidae</taxon>
        <taxon>Thelohanellus</taxon>
    </lineage>
</organism>
<evidence type="ECO:0000313" key="1">
    <source>
        <dbReference type="EMBL" id="KII66805.1"/>
    </source>
</evidence>
<keyword evidence="2" id="KW-1185">Reference proteome</keyword>
<name>A0A0C2MR85_THEKT</name>
<accession>A0A0C2MR85</accession>
<dbReference type="EMBL" id="JWZT01003442">
    <property type="protein sequence ID" value="KII66805.1"/>
    <property type="molecule type" value="Genomic_DNA"/>
</dbReference>
<dbReference type="Proteomes" id="UP000031668">
    <property type="component" value="Unassembled WGS sequence"/>
</dbReference>
<gene>
    <name evidence="1" type="ORF">RF11_05942</name>
</gene>
<evidence type="ECO:0000313" key="2">
    <source>
        <dbReference type="Proteomes" id="UP000031668"/>
    </source>
</evidence>
<dbReference type="AlphaFoldDB" id="A0A0C2MR85"/>
<protein>
    <submittedName>
        <fullName evidence="1">Uncharacterized protein</fullName>
    </submittedName>
</protein>